<accession>A0A1F5LGL0</accession>
<dbReference type="OrthoDB" id="3509362at2759"/>
<dbReference type="GO" id="GO:0016491">
    <property type="term" value="F:oxidoreductase activity"/>
    <property type="evidence" value="ECO:0007669"/>
    <property type="project" value="InterPro"/>
</dbReference>
<protein>
    <recommendedName>
        <fullName evidence="1">Enoyl reductase (ER) domain-containing protein</fullName>
    </recommendedName>
</protein>
<dbReference type="PANTHER" id="PTHR44013">
    <property type="entry name" value="ZINC-TYPE ALCOHOL DEHYDROGENASE-LIKE PROTEIN C16A3.02C"/>
    <property type="match status" value="1"/>
</dbReference>
<dbReference type="InterPro" id="IPR036291">
    <property type="entry name" value="NAD(P)-bd_dom_sf"/>
</dbReference>
<dbReference type="GO" id="GO:0008270">
    <property type="term" value="F:zinc ion binding"/>
    <property type="evidence" value="ECO:0007669"/>
    <property type="project" value="InterPro"/>
</dbReference>
<evidence type="ECO:0000313" key="3">
    <source>
        <dbReference type="Proteomes" id="UP000177622"/>
    </source>
</evidence>
<dbReference type="CDD" id="cd05289">
    <property type="entry name" value="MDR_like_2"/>
    <property type="match status" value="1"/>
</dbReference>
<dbReference type="SUPFAM" id="SSF51735">
    <property type="entry name" value="NAD(P)-binding Rossmann-fold domains"/>
    <property type="match status" value="1"/>
</dbReference>
<dbReference type="PROSITE" id="PS01162">
    <property type="entry name" value="QOR_ZETA_CRYSTAL"/>
    <property type="match status" value="1"/>
</dbReference>
<evidence type="ECO:0000259" key="1">
    <source>
        <dbReference type="SMART" id="SM00829"/>
    </source>
</evidence>
<dbReference type="SMART" id="SM00829">
    <property type="entry name" value="PKS_ER"/>
    <property type="match status" value="1"/>
</dbReference>
<dbReference type="InterPro" id="IPR011032">
    <property type="entry name" value="GroES-like_sf"/>
</dbReference>
<dbReference type="STRING" id="1835702.A0A1F5LGL0"/>
<dbReference type="AlphaFoldDB" id="A0A1F5LGL0"/>
<keyword evidence="3" id="KW-1185">Reference proteome</keyword>
<dbReference type="GeneID" id="34577278"/>
<dbReference type="Proteomes" id="UP000177622">
    <property type="component" value="Unassembled WGS sequence"/>
</dbReference>
<comment type="caution">
    <text evidence="2">The sequence shown here is derived from an EMBL/GenBank/DDBJ whole genome shotgun (WGS) entry which is preliminary data.</text>
</comment>
<dbReference type="Gene3D" id="3.40.50.720">
    <property type="entry name" value="NAD(P)-binding Rossmann-like Domain"/>
    <property type="match status" value="1"/>
</dbReference>
<dbReference type="PANTHER" id="PTHR44013:SF5">
    <property type="entry name" value="OXIDOREDUCTASE, PUTATIVE (AFU_ORTHOLOGUE AFUA_5G01290)-RELATED"/>
    <property type="match status" value="1"/>
</dbReference>
<dbReference type="InterPro" id="IPR002364">
    <property type="entry name" value="Quin_OxRdtase/zeta-crystal_CS"/>
</dbReference>
<dbReference type="EMBL" id="LXJU01000011">
    <property type="protein sequence ID" value="OGE52206.1"/>
    <property type="molecule type" value="Genomic_DNA"/>
</dbReference>
<dbReference type="InterPro" id="IPR020843">
    <property type="entry name" value="ER"/>
</dbReference>
<organism evidence="2 3">
    <name type="scientific">Penicillium arizonense</name>
    <dbReference type="NCBI Taxonomy" id="1835702"/>
    <lineage>
        <taxon>Eukaryota</taxon>
        <taxon>Fungi</taxon>
        <taxon>Dikarya</taxon>
        <taxon>Ascomycota</taxon>
        <taxon>Pezizomycotina</taxon>
        <taxon>Eurotiomycetes</taxon>
        <taxon>Eurotiomycetidae</taxon>
        <taxon>Eurotiales</taxon>
        <taxon>Aspergillaceae</taxon>
        <taxon>Penicillium</taxon>
    </lineage>
</organism>
<dbReference type="Pfam" id="PF13602">
    <property type="entry name" value="ADH_zinc_N_2"/>
    <property type="match status" value="1"/>
</dbReference>
<proteinExistence type="predicted"/>
<dbReference type="InterPro" id="IPR052733">
    <property type="entry name" value="Chloroplast_QOR"/>
</dbReference>
<feature type="domain" description="Enoyl reductase (ER)" evidence="1">
    <location>
        <begin position="19"/>
        <end position="325"/>
    </location>
</feature>
<sequence>MSINTLPSTVRALLQADPTSKTITLVERPLPKPNSAKGEHLIRVYAAAPCAGELLWPSFGDIPGKEIITCDDVAGVVVSAPEGSPFKEGDEVYARTSYYRPGCARDYAIATTDELAGRPRKLSWAESSAVPLAAETAWQALFKHAGVGNFDSPNWKGKRILVTGASGGVGTWVVQIASQTGAEVVGTCGPDNLDHVQALGAKQALNYRSLKISEWGQNPVNKVDVIIDCVGGKSLEDAWWCLRDNGVIISINQPPEGKRPAGFSGSNVKDLFFIMEPSGADLAEITKLIDKGKCRPIVDSVWPLEQFQNAYERLDSGHARGKVVFDLLLNIQK</sequence>
<dbReference type="RefSeq" id="XP_022487648.1">
    <property type="nucleotide sequence ID" value="XM_022632544.1"/>
</dbReference>
<dbReference type="Gene3D" id="3.90.180.10">
    <property type="entry name" value="Medium-chain alcohol dehydrogenases, catalytic domain"/>
    <property type="match status" value="1"/>
</dbReference>
<dbReference type="SUPFAM" id="SSF50129">
    <property type="entry name" value="GroES-like"/>
    <property type="match status" value="1"/>
</dbReference>
<gene>
    <name evidence="2" type="ORF">PENARI_c011G03101</name>
</gene>
<evidence type="ECO:0000313" key="2">
    <source>
        <dbReference type="EMBL" id="OGE52206.1"/>
    </source>
</evidence>
<name>A0A1F5LGL0_PENAI</name>
<reference evidence="2 3" key="1">
    <citation type="journal article" date="2016" name="Sci. Rep.">
        <title>Penicillium arizonense, a new, genome sequenced fungal species, reveals a high chemical diversity in secreted metabolites.</title>
        <authorList>
            <person name="Grijseels S."/>
            <person name="Nielsen J.C."/>
            <person name="Randelovic M."/>
            <person name="Nielsen J."/>
            <person name="Nielsen K.F."/>
            <person name="Workman M."/>
            <person name="Frisvad J.C."/>
        </authorList>
    </citation>
    <scope>NUCLEOTIDE SEQUENCE [LARGE SCALE GENOMIC DNA]</scope>
    <source>
        <strain evidence="2 3">CBS 141311</strain>
    </source>
</reference>